<protein>
    <recommendedName>
        <fullName evidence="1">HTH arsR-type domain-containing protein</fullName>
    </recommendedName>
</protein>
<dbReference type="Pfam" id="PF13412">
    <property type="entry name" value="HTH_24"/>
    <property type="match status" value="1"/>
</dbReference>
<gene>
    <name evidence="2" type="ORF">LRC187</name>
</gene>
<sequence length="168" mass="18810">MLRRGLSLLGVGTLTILDRGGNRNRIMKLIEDQPGLTLSDIKRSLNMNIGTVRYHLFILSLHHCISSFNDGTKYVRYFKNSDTYSYAEMMIISMLRRSHVKEILNMVMAQPGIQSVEIAASLGVQEGVVSRCMRMLAVRGIVVKTSAKGEKAAYKIADAYKQLILSNI</sequence>
<dbReference type="Pfam" id="PF01022">
    <property type="entry name" value="HTH_5"/>
    <property type="match status" value="1"/>
</dbReference>
<evidence type="ECO:0000259" key="1">
    <source>
        <dbReference type="Pfam" id="PF01022"/>
    </source>
</evidence>
<dbReference type="PANTHER" id="PTHR36216">
    <property type="entry name" value="TRANSCRIPTIONAL REGULATOR, TRMB"/>
    <property type="match status" value="1"/>
</dbReference>
<dbReference type="InterPro" id="IPR001845">
    <property type="entry name" value="HTH_ArsR_DNA-bd_dom"/>
</dbReference>
<dbReference type="GeneID" id="5143654"/>
<reference evidence="2 3" key="1">
    <citation type="journal article" date="2006" name="Science">
        <title>Genome of rice cluster I archaea -- the key methane producers in the rice rhizosphere.</title>
        <authorList>
            <person name="Erkel C."/>
            <person name="Kube M."/>
            <person name="Reinhardt R."/>
            <person name="Liesack W."/>
        </authorList>
    </citation>
    <scope>NUCLEOTIDE SEQUENCE [LARGE SCALE GENOMIC DNA]</scope>
    <source>
        <strain evidence="3">DSM 22066 / NBRC 105507 / MRE50</strain>
    </source>
</reference>
<evidence type="ECO:0000313" key="2">
    <source>
        <dbReference type="EMBL" id="CAJ35190.1"/>
    </source>
</evidence>
<evidence type="ECO:0000313" key="3">
    <source>
        <dbReference type="Proteomes" id="UP000000663"/>
    </source>
</evidence>
<dbReference type="eggNOG" id="arCOG02611">
    <property type="taxonomic scope" value="Archaea"/>
</dbReference>
<dbReference type="InterPro" id="IPR036388">
    <property type="entry name" value="WH-like_DNA-bd_sf"/>
</dbReference>
<dbReference type="PANTHER" id="PTHR36216:SF1">
    <property type="entry name" value="HTH ARSR-TYPE DOMAIN-CONTAINING PROTEIN"/>
    <property type="match status" value="1"/>
</dbReference>
<dbReference type="OrthoDB" id="28610at2157"/>
<name>Q0W8V3_METAR</name>
<dbReference type="KEGG" id="rci:LRC187"/>
<dbReference type="EMBL" id="AM114193">
    <property type="protein sequence ID" value="CAJ35190.1"/>
    <property type="molecule type" value="Genomic_DNA"/>
</dbReference>
<dbReference type="AlphaFoldDB" id="Q0W8V3"/>
<feature type="domain" description="HTH arsR-type" evidence="1">
    <location>
        <begin position="22"/>
        <end position="59"/>
    </location>
</feature>
<dbReference type="RefSeq" id="WP_012037298.1">
    <property type="nucleotide sequence ID" value="NC_009464.1"/>
</dbReference>
<dbReference type="Gene3D" id="1.10.10.10">
    <property type="entry name" value="Winged helix-like DNA-binding domain superfamily/Winged helix DNA-binding domain"/>
    <property type="match status" value="2"/>
</dbReference>
<accession>Q0W8V3</accession>
<dbReference type="GO" id="GO:0003700">
    <property type="term" value="F:DNA-binding transcription factor activity"/>
    <property type="evidence" value="ECO:0007669"/>
    <property type="project" value="InterPro"/>
</dbReference>
<proteinExistence type="predicted"/>
<dbReference type="InterPro" id="IPR036390">
    <property type="entry name" value="WH_DNA-bd_sf"/>
</dbReference>
<organism evidence="2 3">
    <name type="scientific">Methanocella arvoryzae (strain DSM 22066 / NBRC 105507 / MRE50)</name>
    <dbReference type="NCBI Taxonomy" id="351160"/>
    <lineage>
        <taxon>Archaea</taxon>
        <taxon>Methanobacteriati</taxon>
        <taxon>Methanobacteriota</taxon>
        <taxon>Stenosarchaea group</taxon>
        <taxon>Methanomicrobia</taxon>
        <taxon>Methanocellales</taxon>
        <taxon>Methanocellaceae</taxon>
        <taxon>Methanocella</taxon>
    </lineage>
</organism>
<dbReference type="SUPFAM" id="SSF46785">
    <property type="entry name" value="Winged helix' DNA-binding domain"/>
    <property type="match status" value="2"/>
</dbReference>
<dbReference type="Proteomes" id="UP000000663">
    <property type="component" value="Chromosome"/>
</dbReference>
<keyword evidence="3" id="KW-1185">Reference proteome</keyword>